<dbReference type="OrthoDB" id="8679465at2"/>
<evidence type="ECO:0000256" key="2">
    <source>
        <dbReference type="ARBA" id="ARBA00023015"/>
    </source>
</evidence>
<evidence type="ECO:0000256" key="1">
    <source>
        <dbReference type="ARBA" id="ARBA00009437"/>
    </source>
</evidence>
<name>A0A1Y5S126_9RHOB</name>
<dbReference type="InterPro" id="IPR036388">
    <property type="entry name" value="WH-like_DNA-bd_sf"/>
</dbReference>
<protein>
    <submittedName>
        <fullName evidence="6">HTH-type transcriptional regulator CysL</fullName>
    </submittedName>
</protein>
<dbReference type="Proteomes" id="UP000193077">
    <property type="component" value="Unassembled WGS sequence"/>
</dbReference>
<dbReference type="EMBL" id="FWFO01000001">
    <property type="protein sequence ID" value="SLN29183.1"/>
    <property type="molecule type" value="Genomic_DNA"/>
</dbReference>
<dbReference type="Gene3D" id="3.40.190.10">
    <property type="entry name" value="Periplasmic binding protein-like II"/>
    <property type="match status" value="2"/>
</dbReference>
<organism evidence="6 7">
    <name type="scientific">Falsiruegeria litorea R37</name>
    <dbReference type="NCBI Taxonomy" id="1200284"/>
    <lineage>
        <taxon>Bacteria</taxon>
        <taxon>Pseudomonadati</taxon>
        <taxon>Pseudomonadota</taxon>
        <taxon>Alphaproteobacteria</taxon>
        <taxon>Rhodobacterales</taxon>
        <taxon>Roseobacteraceae</taxon>
        <taxon>Falsiruegeria</taxon>
    </lineage>
</organism>
<sequence>MDDLRLSLRLLRAYTVAVDCGSITGAAEVLNVAPSAVASAIDRVEAEFGATLLVRARARGITATPAGRALAARIKPLIETYSDVMQQGYALNQGLRGTLHVGYYAPIAPAFLPHILQNLGDDSHDLNFNVQECDNITAQSGLLDGTLDVAIFAGDELLAGVDTRPLMDLPPYVLAPEGHELSTKSKLGLSDLHNVPLVLLDLPVAGAYVRRLLRAAGVTPRIAATCTSVEMVRSLVGAGAGVAVLNMRPRTEQSYGGDLVQALPLIDGEPLHLVTGRAAGSPRRLVQVFQDQLHEWFAGPEARALITR</sequence>
<keyword evidence="4" id="KW-0804">Transcription</keyword>
<dbReference type="Pfam" id="PF00126">
    <property type="entry name" value="HTH_1"/>
    <property type="match status" value="1"/>
</dbReference>
<evidence type="ECO:0000256" key="4">
    <source>
        <dbReference type="ARBA" id="ARBA00023163"/>
    </source>
</evidence>
<evidence type="ECO:0000313" key="7">
    <source>
        <dbReference type="Proteomes" id="UP000193077"/>
    </source>
</evidence>
<dbReference type="SUPFAM" id="SSF46785">
    <property type="entry name" value="Winged helix' DNA-binding domain"/>
    <property type="match status" value="1"/>
</dbReference>
<evidence type="ECO:0000256" key="3">
    <source>
        <dbReference type="ARBA" id="ARBA00023125"/>
    </source>
</evidence>
<keyword evidence="2" id="KW-0805">Transcription regulation</keyword>
<accession>A0A1Y5S126</accession>
<dbReference type="PROSITE" id="PS50931">
    <property type="entry name" value="HTH_LYSR"/>
    <property type="match status" value="1"/>
</dbReference>
<dbReference type="PANTHER" id="PTHR30346">
    <property type="entry name" value="TRANSCRIPTIONAL DUAL REGULATOR HCAR-RELATED"/>
    <property type="match status" value="1"/>
</dbReference>
<evidence type="ECO:0000259" key="5">
    <source>
        <dbReference type="PROSITE" id="PS50931"/>
    </source>
</evidence>
<dbReference type="InterPro" id="IPR000847">
    <property type="entry name" value="LysR_HTH_N"/>
</dbReference>
<evidence type="ECO:0000313" key="6">
    <source>
        <dbReference type="EMBL" id="SLN29183.1"/>
    </source>
</evidence>
<dbReference type="PANTHER" id="PTHR30346:SF0">
    <property type="entry name" value="HCA OPERON TRANSCRIPTIONAL ACTIVATOR HCAR"/>
    <property type="match status" value="1"/>
</dbReference>
<dbReference type="GO" id="GO:0032993">
    <property type="term" value="C:protein-DNA complex"/>
    <property type="evidence" value="ECO:0007669"/>
    <property type="project" value="TreeGrafter"/>
</dbReference>
<dbReference type="InterPro" id="IPR036390">
    <property type="entry name" value="WH_DNA-bd_sf"/>
</dbReference>
<dbReference type="GO" id="GO:0003677">
    <property type="term" value="F:DNA binding"/>
    <property type="evidence" value="ECO:0007669"/>
    <property type="project" value="UniProtKB-KW"/>
</dbReference>
<dbReference type="Gene3D" id="1.10.10.10">
    <property type="entry name" value="Winged helix-like DNA-binding domain superfamily/Winged helix DNA-binding domain"/>
    <property type="match status" value="1"/>
</dbReference>
<keyword evidence="3" id="KW-0238">DNA-binding</keyword>
<dbReference type="SUPFAM" id="SSF53850">
    <property type="entry name" value="Periplasmic binding protein-like II"/>
    <property type="match status" value="1"/>
</dbReference>
<reference evidence="6 7" key="1">
    <citation type="submission" date="2017-03" db="EMBL/GenBank/DDBJ databases">
        <authorList>
            <person name="Afonso C.L."/>
            <person name="Miller P.J."/>
            <person name="Scott M.A."/>
            <person name="Spackman E."/>
            <person name="Goraichik I."/>
            <person name="Dimitrov K.M."/>
            <person name="Suarez D.L."/>
            <person name="Swayne D.E."/>
        </authorList>
    </citation>
    <scope>NUCLEOTIDE SEQUENCE [LARGE SCALE GENOMIC DNA]</scope>
    <source>
        <strain evidence="6 7">CECT 7639</strain>
    </source>
</reference>
<gene>
    <name evidence="6" type="primary">cysL_2</name>
    <name evidence="6" type="ORF">TRL7639_01171</name>
</gene>
<dbReference type="AlphaFoldDB" id="A0A1Y5S126"/>
<dbReference type="Pfam" id="PF03466">
    <property type="entry name" value="LysR_substrate"/>
    <property type="match status" value="1"/>
</dbReference>
<proteinExistence type="inferred from homology"/>
<dbReference type="GO" id="GO:0003700">
    <property type="term" value="F:DNA-binding transcription factor activity"/>
    <property type="evidence" value="ECO:0007669"/>
    <property type="project" value="InterPro"/>
</dbReference>
<dbReference type="InterPro" id="IPR005119">
    <property type="entry name" value="LysR_subst-bd"/>
</dbReference>
<feature type="domain" description="HTH lysR-type" evidence="5">
    <location>
        <begin position="6"/>
        <end position="64"/>
    </location>
</feature>
<dbReference type="RefSeq" id="WP_085794812.1">
    <property type="nucleotide sequence ID" value="NZ_FWFO01000001.1"/>
</dbReference>
<keyword evidence="7" id="KW-1185">Reference proteome</keyword>
<comment type="similarity">
    <text evidence="1">Belongs to the LysR transcriptional regulatory family.</text>
</comment>